<keyword evidence="4" id="KW-1185">Reference proteome</keyword>
<accession>A0A9X4RVI2</accession>
<dbReference type="SUPFAM" id="SSF54211">
    <property type="entry name" value="Ribosomal protein S5 domain 2-like"/>
    <property type="match status" value="1"/>
</dbReference>
<dbReference type="GO" id="GO:0005737">
    <property type="term" value="C:cytoplasm"/>
    <property type="evidence" value="ECO:0007669"/>
    <property type="project" value="TreeGrafter"/>
</dbReference>
<dbReference type="Gene3D" id="3.30.230.30">
    <property type="entry name" value="Impact, N-terminal domain"/>
    <property type="match status" value="1"/>
</dbReference>
<dbReference type="GO" id="GO:0006446">
    <property type="term" value="P:regulation of translational initiation"/>
    <property type="evidence" value="ECO:0007669"/>
    <property type="project" value="TreeGrafter"/>
</dbReference>
<dbReference type="RefSeq" id="WP_304421044.1">
    <property type="nucleotide sequence ID" value="NZ_JANCMU010000006.1"/>
</dbReference>
<evidence type="ECO:0000259" key="2">
    <source>
        <dbReference type="Pfam" id="PF01205"/>
    </source>
</evidence>
<comment type="similarity">
    <text evidence="1">Belongs to the IMPACT family.</text>
</comment>
<proteinExistence type="inferred from homology"/>
<dbReference type="AlphaFoldDB" id="A0A9X4RVI2"/>
<comment type="caution">
    <text evidence="3">The sequence shown here is derived from an EMBL/GenBank/DDBJ whole genome shotgun (WGS) entry which is preliminary data.</text>
</comment>
<dbReference type="InterPro" id="IPR001498">
    <property type="entry name" value="Impact_N"/>
</dbReference>
<sequence length="201" mass="23134">MKYECKTISKSVVDIIQKEKGSKFIGYAYYIRNEGDVKKRLEEIKSIHPSATHHCYAYRLGFAGKKYRANDDGEPNGTAGLPIYNQLLSFDYTFTLVVVVRYYGGTKLGVSGLIKAYKNCAEETLQNAKTKILEKKERHLLVFPYSSQGDAMRIIDRYNGDMLTQSYMAECEIEVEVSKRKSKEFLEHLEAFQDIEIYECD</sequence>
<dbReference type="PANTHER" id="PTHR16301">
    <property type="entry name" value="IMPACT-RELATED"/>
    <property type="match status" value="1"/>
</dbReference>
<dbReference type="InterPro" id="IPR020568">
    <property type="entry name" value="Ribosomal_Su5_D2-typ_SF"/>
</dbReference>
<name>A0A9X4RVI2_9FLAO</name>
<gene>
    <name evidence="3" type="ORF">NMK71_09730</name>
</gene>
<reference evidence="3" key="1">
    <citation type="submission" date="2022-07" db="EMBL/GenBank/DDBJ databases">
        <title>Description and genome-wide analysis of Profundicola chukchiensis gen. nov., sp. nov., marine bacteria isolated from bottom sediments of the Chukchi Sea.</title>
        <authorList>
            <person name="Romanenko L."/>
            <person name="Otstavnykh N."/>
            <person name="Kurilenko V."/>
            <person name="Eremeev V."/>
            <person name="Velansky P."/>
            <person name="Mikhailov V."/>
            <person name="Isaeva M."/>
        </authorList>
    </citation>
    <scope>NUCLEOTIDE SEQUENCE</scope>
    <source>
        <strain evidence="3">KMM 9713</strain>
    </source>
</reference>
<dbReference type="InterPro" id="IPR036956">
    <property type="entry name" value="Impact_N_sf"/>
</dbReference>
<dbReference type="Proteomes" id="UP001152599">
    <property type="component" value="Unassembled WGS sequence"/>
</dbReference>
<feature type="domain" description="Impact N-terminal" evidence="2">
    <location>
        <begin position="20"/>
        <end position="125"/>
    </location>
</feature>
<dbReference type="PANTHER" id="PTHR16301:SF20">
    <property type="entry name" value="IMPACT FAMILY MEMBER YIGZ"/>
    <property type="match status" value="1"/>
</dbReference>
<evidence type="ECO:0000256" key="1">
    <source>
        <dbReference type="ARBA" id="ARBA00007665"/>
    </source>
</evidence>
<organism evidence="3 4">
    <name type="scientific">Profundicola chukchiensis</name>
    <dbReference type="NCBI Taxonomy" id="2961959"/>
    <lineage>
        <taxon>Bacteria</taxon>
        <taxon>Pseudomonadati</taxon>
        <taxon>Bacteroidota</taxon>
        <taxon>Flavobacteriia</taxon>
        <taxon>Flavobacteriales</taxon>
        <taxon>Weeksellaceae</taxon>
        <taxon>Profundicola</taxon>
    </lineage>
</organism>
<evidence type="ECO:0000313" key="3">
    <source>
        <dbReference type="EMBL" id="MDG4946696.1"/>
    </source>
</evidence>
<dbReference type="EMBL" id="JANCMU010000006">
    <property type="protein sequence ID" value="MDG4946696.1"/>
    <property type="molecule type" value="Genomic_DNA"/>
</dbReference>
<dbReference type="Pfam" id="PF01205">
    <property type="entry name" value="Impact_N"/>
    <property type="match status" value="1"/>
</dbReference>
<protein>
    <submittedName>
        <fullName evidence="3">YigZ family protein</fullName>
    </submittedName>
</protein>
<dbReference type="InterPro" id="IPR023582">
    <property type="entry name" value="Impact"/>
</dbReference>
<evidence type="ECO:0000313" key="4">
    <source>
        <dbReference type="Proteomes" id="UP001152599"/>
    </source>
</evidence>